<evidence type="ECO:0000256" key="2">
    <source>
        <dbReference type="ARBA" id="ARBA00022692"/>
    </source>
</evidence>
<feature type="transmembrane region" description="Helical" evidence="6">
    <location>
        <begin position="100"/>
        <end position="120"/>
    </location>
</feature>
<name>A0A9P4QXB1_9PLEO</name>
<feature type="transmembrane region" description="Helical" evidence="6">
    <location>
        <begin position="220"/>
        <end position="240"/>
    </location>
</feature>
<dbReference type="InterPro" id="IPR020846">
    <property type="entry name" value="MFS_dom"/>
</dbReference>
<sequence>MPPQQDNDERAPLLPRRHSDNDEARQGLLTRRWSDQDAESNRQLLSLEDFPEKNPRAWPRWRKLANVGVIALMAIVSPLASSMFTPGIAQIAEDLHTTPISVIGATTGFVVMLGIGPLILAPLSETFGRRHIYLVCFACFSLLQIPTALSPNIAFLVAVRSISGFFGSVGIANGGGTISDMFPPDERAGVFGWYLLGPLLGPTLGPLFGGIIVQRLGWRWIFWVMTIICSTNTLAGYLFLRETYAPVILSKLKSSSSALATSTGAPTTYTFKDEDSRPAWRKITHSLSRPPKIFAQPIVATMSVYQALVFGTTYSLYTNMQDIYSGQYGFSTEQVGLLYLGPGLGFLAAVWFLVPRIDDVYKTLTARNDGKAKPEFRLPLANIGAVLIPVSLFWFAWAVERHVHWAVSISSTFFYGIGQVMILNCTQNYFIDSFESFAASAIAAGTVFRSLVGGVIPLFAPGMFERLGYGWGISVFAFVGLTLAPAPLVFFYFGERIRERFDVKL</sequence>
<evidence type="ECO:0000259" key="7">
    <source>
        <dbReference type="PROSITE" id="PS50850"/>
    </source>
</evidence>
<organism evidence="8 9">
    <name type="scientific">Polyplosphaeria fusca</name>
    <dbReference type="NCBI Taxonomy" id="682080"/>
    <lineage>
        <taxon>Eukaryota</taxon>
        <taxon>Fungi</taxon>
        <taxon>Dikarya</taxon>
        <taxon>Ascomycota</taxon>
        <taxon>Pezizomycotina</taxon>
        <taxon>Dothideomycetes</taxon>
        <taxon>Pleosporomycetidae</taxon>
        <taxon>Pleosporales</taxon>
        <taxon>Tetraplosphaeriaceae</taxon>
        <taxon>Polyplosphaeria</taxon>
    </lineage>
</organism>
<dbReference type="AlphaFoldDB" id="A0A9P4QXB1"/>
<gene>
    <name evidence="8" type="ORF">EJ04DRAFT_553480</name>
</gene>
<feature type="transmembrane region" description="Helical" evidence="6">
    <location>
        <begin position="337"/>
        <end position="355"/>
    </location>
</feature>
<dbReference type="PANTHER" id="PTHR23502">
    <property type="entry name" value="MAJOR FACILITATOR SUPERFAMILY"/>
    <property type="match status" value="1"/>
</dbReference>
<feature type="domain" description="Major facilitator superfamily (MFS) profile" evidence="7">
    <location>
        <begin position="66"/>
        <end position="498"/>
    </location>
</feature>
<keyword evidence="9" id="KW-1185">Reference proteome</keyword>
<evidence type="ECO:0000256" key="3">
    <source>
        <dbReference type="ARBA" id="ARBA00022989"/>
    </source>
</evidence>
<comment type="caution">
    <text evidence="8">The sequence shown here is derived from an EMBL/GenBank/DDBJ whole genome shotgun (WGS) entry which is preliminary data.</text>
</comment>
<evidence type="ECO:0000313" key="8">
    <source>
        <dbReference type="EMBL" id="KAF2733225.1"/>
    </source>
</evidence>
<dbReference type="InterPro" id="IPR011701">
    <property type="entry name" value="MFS"/>
</dbReference>
<feature type="transmembrane region" description="Helical" evidence="6">
    <location>
        <begin position="403"/>
        <end position="425"/>
    </location>
</feature>
<dbReference type="PROSITE" id="PS50850">
    <property type="entry name" value="MFS"/>
    <property type="match status" value="1"/>
</dbReference>
<accession>A0A9P4QXB1</accession>
<evidence type="ECO:0000256" key="1">
    <source>
        <dbReference type="ARBA" id="ARBA00004141"/>
    </source>
</evidence>
<feature type="transmembrane region" description="Helical" evidence="6">
    <location>
        <begin position="132"/>
        <end position="149"/>
    </location>
</feature>
<dbReference type="InterPro" id="IPR036259">
    <property type="entry name" value="MFS_trans_sf"/>
</dbReference>
<dbReference type="Gene3D" id="1.20.1250.20">
    <property type="entry name" value="MFS general substrate transporter like domains"/>
    <property type="match status" value="1"/>
</dbReference>
<evidence type="ECO:0000256" key="5">
    <source>
        <dbReference type="SAM" id="MobiDB-lite"/>
    </source>
</evidence>
<keyword evidence="4 6" id="KW-0472">Membrane</keyword>
<dbReference type="GO" id="GO:0005886">
    <property type="term" value="C:plasma membrane"/>
    <property type="evidence" value="ECO:0007669"/>
    <property type="project" value="TreeGrafter"/>
</dbReference>
<dbReference type="FunFam" id="1.20.1250.20:FF:000011">
    <property type="entry name" value="MFS multidrug transporter, putative"/>
    <property type="match status" value="1"/>
</dbReference>
<dbReference type="GO" id="GO:0022857">
    <property type="term" value="F:transmembrane transporter activity"/>
    <property type="evidence" value="ECO:0007669"/>
    <property type="project" value="InterPro"/>
</dbReference>
<reference evidence="8" key="1">
    <citation type="journal article" date="2020" name="Stud. Mycol.">
        <title>101 Dothideomycetes genomes: a test case for predicting lifestyles and emergence of pathogens.</title>
        <authorList>
            <person name="Haridas S."/>
            <person name="Albert R."/>
            <person name="Binder M."/>
            <person name="Bloem J."/>
            <person name="Labutti K."/>
            <person name="Salamov A."/>
            <person name="Andreopoulos B."/>
            <person name="Baker S."/>
            <person name="Barry K."/>
            <person name="Bills G."/>
            <person name="Bluhm B."/>
            <person name="Cannon C."/>
            <person name="Castanera R."/>
            <person name="Culley D."/>
            <person name="Daum C."/>
            <person name="Ezra D."/>
            <person name="Gonzalez J."/>
            <person name="Henrissat B."/>
            <person name="Kuo A."/>
            <person name="Liang C."/>
            <person name="Lipzen A."/>
            <person name="Lutzoni F."/>
            <person name="Magnuson J."/>
            <person name="Mondo S."/>
            <person name="Nolan M."/>
            <person name="Ohm R."/>
            <person name="Pangilinan J."/>
            <person name="Park H.-J."/>
            <person name="Ramirez L."/>
            <person name="Alfaro M."/>
            <person name="Sun H."/>
            <person name="Tritt A."/>
            <person name="Yoshinaga Y."/>
            <person name="Zwiers L.-H."/>
            <person name="Turgeon B."/>
            <person name="Goodwin S."/>
            <person name="Spatafora J."/>
            <person name="Crous P."/>
            <person name="Grigoriev I."/>
        </authorList>
    </citation>
    <scope>NUCLEOTIDE SEQUENCE</scope>
    <source>
        <strain evidence="8">CBS 125425</strain>
    </source>
</reference>
<feature type="transmembrane region" description="Helical" evidence="6">
    <location>
        <begin position="376"/>
        <end position="397"/>
    </location>
</feature>
<keyword evidence="3 6" id="KW-1133">Transmembrane helix</keyword>
<evidence type="ECO:0000256" key="4">
    <source>
        <dbReference type="ARBA" id="ARBA00023136"/>
    </source>
</evidence>
<dbReference type="Pfam" id="PF07690">
    <property type="entry name" value="MFS_1"/>
    <property type="match status" value="1"/>
</dbReference>
<feature type="transmembrane region" description="Helical" evidence="6">
    <location>
        <begin position="437"/>
        <end position="459"/>
    </location>
</feature>
<dbReference type="PANTHER" id="PTHR23502:SF171">
    <property type="entry name" value="MAJOR FACILITATOR SUPERFAMILY (MFS) PROFILE DOMAIN-CONTAINING PROTEIN"/>
    <property type="match status" value="1"/>
</dbReference>
<dbReference type="Proteomes" id="UP000799444">
    <property type="component" value="Unassembled WGS sequence"/>
</dbReference>
<keyword evidence="2 6" id="KW-0812">Transmembrane</keyword>
<dbReference type="CDD" id="cd17323">
    <property type="entry name" value="MFS_Tpo1_MDR_like"/>
    <property type="match status" value="1"/>
</dbReference>
<dbReference type="OrthoDB" id="6770063at2759"/>
<dbReference type="SUPFAM" id="SSF103473">
    <property type="entry name" value="MFS general substrate transporter"/>
    <property type="match status" value="1"/>
</dbReference>
<protein>
    <submittedName>
        <fullName evidence="8">MFS general substrate transporter</fullName>
    </submittedName>
</protein>
<feature type="transmembrane region" description="Helical" evidence="6">
    <location>
        <begin position="471"/>
        <end position="494"/>
    </location>
</feature>
<feature type="region of interest" description="Disordered" evidence="5">
    <location>
        <begin position="1"/>
        <end position="37"/>
    </location>
</feature>
<feature type="transmembrane region" description="Helical" evidence="6">
    <location>
        <begin position="190"/>
        <end position="214"/>
    </location>
</feature>
<dbReference type="EMBL" id="ML996164">
    <property type="protein sequence ID" value="KAF2733225.1"/>
    <property type="molecule type" value="Genomic_DNA"/>
</dbReference>
<evidence type="ECO:0000313" key="9">
    <source>
        <dbReference type="Proteomes" id="UP000799444"/>
    </source>
</evidence>
<comment type="subcellular location">
    <subcellularLocation>
        <location evidence="1">Membrane</location>
        <topology evidence="1">Multi-pass membrane protein</topology>
    </subcellularLocation>
</comment>
<feature type="transmembrane region" description="Helical" evidence="6">
    <location>
        <begin position="64"/>
        <end position="88"/>
    </location>
</feature>
<feature type="compositionally biased region" description="Basic and acidic residues" evidence="5">
    <location>
        <begin position="7"/>
        <end position="25"/>
    </location>
</feature>
<evidence type="ECO:0000256" key="6">
    <source>
        <dbReference type="SAM" id="Phobius"/>
    </source>
</evidence>
<proteinExistence type="predicted"/>